<dbReference type="RefSeq" id="XP_006968150.1">
    <property type="nucleotide sequence ID" value="XM_006968088.1"/>
</dbReference>
<dbReference type="HOGENOM" id="CLU_1880348_0_0_1"/>
<reference evidence="2 3" key="1">
    <citation type="journal article" date="2008" name="Nat. Biotechnol.">
        <title>Genome sequencing and analysis of the biomass-degrading fungus Trichoderma reesei (syn. Hypocrea jecorina).</title>
        <authorList>
            <person name="Martinez D."/>
            <person name="Berka R.M."/>
            <person name="Henrissat B."/>
            <person name="Saloheimo M."/>
            <person name="Arvas M."/>
            <person name="Baker S.E."/>
            <person name="Chapman J."/>
            <person name="Chertkov O."/>
            <person name="Coutinho P.M."/>
            <person name="Cullen D."/>
            <person name="Danchin E.G."/>
            <person name="Grigoriev I.V."/>
            <person name="Harris P."/>
            <person name="Jackson M."/>
            <person name="Kubicek C.P."/>
            <person name="Han C.S."/>
            <person name="Ho I."/>
            <person name="Larrondo L.F."/>
            <person name="de Leon A.L."/>
            <person name="Magnuson J.K."/>
            <person name="Merino S."/>
            <person name="Misra M."/>
            <person name="Nelson B."/>
            <person name="Putnam N."/>
            <person name="Robbertse B."/>
            <person name="Salamov A.A."/>
            <person name="Schmoll M."/>
            <person name="Terry A."/>
            <person name="Thayer N."/>
            <person name="Westerholm-Parvinen A."/>
            <person name="Schoch C.L."/>
            <person name="Yao J."/>
            <person name="Barabote R."/>
            <person name="Nelson M.A."/>
            <person name="Detter C."/>
            <person name="Bruce D."/>
            <person name="Kuske C.R."/>
            <person name="Xie G."/>
            <person name="Richardson P."/>
            <person name="Rokhsar D.S."/>
            <person name="Lucas S.M."/>
            <person name="Rubin E.M."/>
            <person name="Dunn-Coleman N."/>
            <person name="Ward M."/>
            <person name="Brettin T.S."/>
        </authorList>
    </citation>
    <scope>NUCLEOTIDE SEQUENCE [LARGE SCALE GENOMIC DNA]</scope>
    <source>
        <strain evidence="2 3">QM6a</strain>
    </source>
</reference>
<dbReference type="EMBL" id="GL985076">
    <property type="protein sequence ID" value="EGR45820.1"/>
    <property type="molecule type" value="Genomic_DNA"/>
</dbReference>
<name>G0RSD7_HYPJQ</name>
<dbReference type="VEuPathDB" id="FungiDB:TRIREDRAFT_123396"/>
<feature type="region of interest" description="Disordered" evidence="1">
    <location>
        <begin position="39"/>
        <end position="79"/>
    </location>
</feature>
<evidence type="ECO:0000313" key="3">
    <source>
        <dbReference type="Proteomes" id="UP000008984"/>
    </source>
</evidence>
<evidence type="ECO:0000313" key="2">
    <source>
        <dbReference type="EMBL" id="EGR45820.1"/>
    </source>
</evidence>
<proteinExistence type="predicted"/>
<protein>
    <submittedName>
        <fullName evidence="2">Predicted protein</fullName>
    </submittedName>
</protein>
<dbReference type="GeneID" id="18483634"/>
<evidence type="ECO:0000256" key="1">
    <source>
        <dbReference type="SAM" id="MobiDB-lite"/>
    </source>
</evidence>
<gene>
    <name evidence="2" type="ORF">TRIREDRAFT_123396</name>
</gene>
<feature type="non-terminal residue" evidence="2">
    <location>
        <position position="1"/>
    </location>
</feature>
<sequence>RQHTHYSERPSNLTRLFHTTTFATQNPEPHLRFTTFLYNNNNNNNKSSSHKNHHHAFQGTKLVGPPLHPATPHQPRRRLSLPPLLQHGRRGARLPKVVPQLPGQHARALAARQPDRPREPCLVTFGAAGPDYHRAH</sequence>
<feature type="region of interest" description="Disordered" evidence="1">
    <location>
        <begin position="95"/>
        <end position="119"/>
    </location>
</feature>
<organism evidence="3">
    <name type="scientific">Hypocrea jecorina (strain QM6a)</name>
    <name type="common">Trichoderma reesei</name>
    <dbReference type="NCBI Taxonomy" id="431241"/>
    <lineage>
        <taxon>Eukaryota</taxon>
        <taxon>Fungi</taxon>
        <taxon>Dikarya</taxon>
        <taxon>Ascomycota</taxon>
        <taxon>Pezizomycotina</taxon>
        <taxon>Sordariomycetes</taxon>
        <taxon>Hypocreomycetidae</taxon>
        <taxon>Hypocreales</taxon>
        <taxon>Hypocreaceae</taxon>
        <taxon>Trichoderma</taxon>
    </lineage>
</organism>
<keyword evidence="3" id="KW-1185">Reference proteome</keyword>
<dbReference type="KEGG" id="tre:TRIREDRAFT_123396"/>
<accession>G0RSD7</accession>
<dbReference type="Proteomes" id="UP000008984">
    <property type="component" value="Unassembled WGS sequence"/>
</dbReference>
<dbReference type="eggNOG" id="ENOG502RM6Q">
    <property type="taxonomic scope" value="Eukaryota"/>
</dbReference>
<dbReference type="AlphaFoldDB" id="G0RSD7"/>